<name>A0A9Q0F9Y4_9ROSI</name>
<dbReference type="AlphaFoldDB" id="A0A9Q0F9Y4"/>
<feature type="compositionally biased region" description="Polar residues" evidence="1">
    <location>
        <begin position="391"/>
        <end position="404"/>
    </location>
</feature>
<dbReference type="InterPro" id="IPR025558">
    <property type="entry name" value="DUF4283"/>
</dbReference>
<proteinExistence type="predicted"/>
<feature type="region of interest" description="Disordered" evidence="1">
    <location>
        <begin position="340"/>
        <end position="439"/>
    </location>
</feature>
<reference evidence="3" key="1">
    <citation type="submission" date="2022-02" db="EMBL/GenBank/DDBJ databases">
        <authorList>
            <person name="Henning P.M."/>
            <person name="McCubbin A.G."/>
            <person name="Shore J.S."/>
        </authorList>
    </citation>
    <scope>NUCLEOTIDE SEQUENCE</scope>
    <source>
        <strain evidence="3">F60SS</strain>
        <tissue evidence="3">Leaves</tissue>
    </source>
</reference>
<dbReference type="InterPro" id="IPR040256">
    <property type="entry name" value="At4g02000-like"/>
</dbReference>
<feature type="compositionally biased region" description="Basic and acidic residues" evidence="1">
    <location>
        <begin position="10"/>
        <end position="19"/>
    </location>
</feature>
<protein>
    <recommendedName>
        <fullName evidence="2">DUF4283 domain-containing protein</fullName>
    </recommendedName>
</protein>
<evidence type="ECO:0000313" key="4">
    <source>
        <dbReference type="Proteomes" id="UP001141552"/>
    </source>
</evidence>
<feature type="compositionally biased region" description="Polar residues" evidence="1">
    <location>
        <begin position="29"/>
        <end position="43"/>
    </location>
</feature>
<feature type="compositionally biased region" description="Polar residues" evidence="1">
    <location>
        <begin position="351"/>
        <end position="361"/>
    </location>
</feature>
<accession>A0A9Q0F9Y4</accession>
<evidence type="ECO:0000256" key="1">
    <source>
        <dbReference type="SAM" id="MobiDB-lite"/>
    </source>
</evidence>
<dbReference type="OrthoDB" id="851886at2759"/>
<comment type="caution">
    <text evidence="3">The sequence shown here is derived from an EMBL/GenBank/DDBJ whole genome shotgun (WGS) entry which is preliminary data.</text>
</comment>
<dbReference type="Pfam" id="PF14111">
    <property type="entry name" value="DUF4283"/>
    <property type="match status" value="1"/>
</dbReference>
<feature type="region of interest" description="Disordered" evidence="1">
    <location>
        <begin position="1"/>
        <end position="145"/>
    </location>
</feature>
<reference evidence="3" key="2">
    <citation type="journal article" date="2023" name="Plants (Basel)">
        <title>Annotation of the Turnera subulata (Passifloraceae) Draft Genome Reveals the S-Locus Evolved after the Divergence of Turneroideae from Passifloroideae in a Stepwise Manner.</title>
        <authorList>
            <person name="Henning P.M."/>
            <person name="Roalson E.H."/>
            <person name="Mir W."/>
            <person name="McCubbin A.G."/>
            <person name="Shore J.S."/>
        </authorList>
    </citation>
    <scope>NUCLEOTIDE SEQUENCE</scope>
    <source>
        <strain evidence="3">F60SS</strain>
    </source>
</reference>
<sequence>MTVVSPNTQGRERYPDQERGSAPPRLGEQGSNRSTVPSGSTDPTAEEGDSPATADEDRTTKKVRTKEAEGSVSQSMDVVMAAQDREVPQEISAQVTPDPPTVGYPVTPEPARQEQKSSYKDMVTQGSAPSSTKDPWAEEGEPEYEDGDVMISDRDRVKVVELSNAYKTRLKKPWKRAVVIKLLGRPIGYRAHLSRLQTLWKNCGPFKVIDLERNYFVVRFWEERDYQNALLNCHWTIYGNALTVQPWRHDFRASTDRVTSAVVWVQFPDFPLDRYHSLVLSMLGNCVGSTVKVDINIENLNRAKFAKVAVCVDLTQPLAGTVCLEGETFQVRYEAPQETQIGSPTGVADQNGVSTLTPNSQRKTDTKGEWMNAPRQTRRPLKRQANGAPINAQSPAARASTNRFQALDAEQEMDFGPEARAAQSSAHSASQAALPRART</sequence>
<feature type="domain" description="DUF4283" evidence="2">
    <location>
        <begin position="173"/>
        <end position="252"/>
    </location>
</feature>
<dbReference type="PANTHER" id="PTHR31286">
    <property type="entry name" value="GLYCINE-RICH CELL WALL STRUCTURAL PROTEIN 1.8-LIKE"/>
    <property type="match status" value="1"/>
</dbReference>
<dbReference type="EMBL" id="JAKUCV010006395">
    <property type="protein sequence ID" value="KAJ4827546.1"/>
    <property type="molecule type" value="Genomic_DNA"/>
</dbReference>
<organism evidence="3 4">
    <name type="scientific">Turnera subulata</name>
    <dbReference type="NCBI Taxonomy" id="218843"/>
    <lineage>
        <taxon>Eukaryota</taxon>
        <taxon>Viridiplantae</taxon>
        <taxon>Streptophyta</taxon>
        <taxon>Embryophyta</taxon>
        <taxon>Tracheophyta</taxon>
        <taxon>Spermatophyta</taxon>
        <taxon>Magnoliopsida</taxon>
        <taxon>eudicotyledons</taxon>
        <taxon>Gunneridae</taxon>
        <taxon>Pentapetalae</taxon>
        <taxon>rosids</taxon>
        <taxon>fabids</taxon>
        <taxon>Malpighiales</taxon>
        <taxon>Passifloraceae</taxon>
        <taxon>Turnera</taxon>
    </lineage>
</organism>
<dbReference type="Proteomes" id="UP001141552">
    <property type="component" value="Unassembled WGS sequence"/>
</dbReference>
<dbReference type="PANTHER" id="PTHR31286:SF99">
    <property type="entry name" value="DUF4283 DOMAIN-CONTAINING PROTEIN"/>
    <property type="match status" value="1"/>
</dbReference>
<gene>
    <name evidence="3" type="ORF">Tsubulata_033688</name>
</gene>
<keyword evidence="4" id="KW-1185">Reference proteome</keyword>
<feature type="compositionally biased region" description="Low complexity" evidence="1">
    <location>
        <begin position="419"/>
        <end position="433"/>
    </location>
</feature>
<evidence type="ECO:0000313" key="3">
    <source>
        <dbReference type="EMBL" id="KAJ4827546.1"/>
    </source>
</evidence>
<feature type="compositionally biased region" description="Polar residues" evidence="1">
    <location>
        <begin position="124"/>
        <end position="133"/>
    </location>
</feature>
<feature type="compositionally biased region" description="Basic and acidic residues" evidence="1">
    <location>
        <begin position="55"/>
        <end position="69"/>
    </location>
</feature>
<evidence type="ECO:0000259" key="2">
    <source>
        <dbReference type="Pfam" id="PF14111"/>
    </source>
</evidence>